<keyword evidence="2" id="KW-1185">Reference proteome</keyword>
<protein>
    <submittedName>
        <fullName evidence="1">DUF2785 domain-containing protein</fullName>
    </submittedName>
</protein>
<organism evidence="1 2">
    <name type="scientific">Vallitalea pronyensis</name>
    <dbReference type="NCBI Taxonomy" id="1348613"/>
    <lineage>
        <taxon>Bacteria</taxon>
        <taxon>Bacillati</taxon>
        <taxon>Bacillota</taxon>
        <taxon>Clostridia</taxon>
        <taxon>Lachnospirales</taxon>
        <taxon>Vallitaleaceae</taxon>
        <taxon>Vallitalea</taxon>
    </lineage>
</organism>
<accession>A0A8J8MKC0</accession>
<dbReference type="EMBL" id="CP058649">
    <property type="protein sequence ID" value="QUI23285.1"/>
    <property type="molecule type" value="Genomic_DNA"/>
</dbReference>
<gene>
    <name evidence="1" type="ORF">HZI73_13750</name>
</gene>
<dbReference type="Pfam" id="PF10978">
    <property type="entry name" value="DUF2785"/>
    <property type="match status" value="1"/>
</dbReference>
<sequence>MNETTLKELLQQMKLREWTLLDNMDPNTFVLHIMKHIGSTDPELRDHLILPCLLTIIERKALTNKQLIALLDLCLSKDHLFYEHGLAENDGVFNRSFTVLIIGGILNYHLTHNQQLLSQELVIHVYTSLVNYIENEKDTRGYDPVKGWADATGHWALTFDYLMECSSIGGIQLKESLDLTKRLVCHNKLVFINNEDDRFTTVVVNIIERDIICEADLIQWISSFETITLAKDYLDRYKLCVNRKNFLMSLYFRLSHKNRVKLCKEIEKVIFSINPYIV</sequence>
<evidence type="ECO:0000313" key="2">
    <source>
        <dbReference type="Proteomes" id="UP000683246"/>
    </source>
</evidence>
<name>A0A8J8MKC0_9FIRM</name>
<dbReference type="AlphaFoldDB" id="A0A8J8MKC0"/>
<dbReference type="RefSeq" id="WP_212693965.1">
    <property type="nucleotide sequence ID" value="NZ_CP058649.1"/>
</dbReference>
<dbReference type="InterPro" id="IPR021247">
    <property type="entry name" value="DUF2785"/>
</dbReference>
<dbReference type="Proteomes" id="UP000683246">
    <property type="component" value="Chromosome"/>
</dbReference>
<reference evidence="1" key="1">
    <citation type="submission" date="2020-07" db="EMBL/GenBank/DDBJ databases">
        <title>Vallitalea pronyensis genome.</title>
        <authorList>
            <person name="Postec A."/>
        </authorList>
    </citation>
    <scope>NUCLEOTIDE SEQUENCE</scope>
    <source>
        <strain evidence="1">FatNI3</strain>
    </source>
</reference>
<proteinExistence type="predicted"/>
<evidence type="ECO:0000313" key="1">
    <source>
        <dbReference type="EMBL" id="QUI23285.1"/>
    </source>
</evidence>
<dbReference type="KEGG" id="vpy:HZI73_13750"/>